<gene>
    <name evidence="1" type="ORF">GCM10011399_32400</name>
</gene>
<dbReference type="Pfam" id="PF22752">
    <property type="entry name" value="DUF488-N3i"/>
    <property type="match status" value="1"/>
</dbReference>
<dbReference type="AlphaFoldDB" id="A0A917BFU9"/>
<dbReference type="PANTHER" id="PTHR36849">
    <property type="entry name" value="CYTOPLASMIC PROTEIN-RELATED"/>
    <property type="match status" value="1"/>
</dbReference>
<sequence>MVRGVKTVADSVDVRVRRVYEDPRDDDGARVLVDRLWPRGVSKTRARLDEWLKEVAPSPELRTWYSHDPAKQAEFAERYRAELRVPGSAQSHALELLHAEARAGRLTLLTATRDPALSEAAVLAELLQEGKMEA</sequence>
<comment type="caution">
    <text evidence="1">The sequence shown here is derived from an EMBL/GenBank/DDBJ whole genome shotgun (WGS) entry which is preliminary data.</text>
</comment>
<name>A0A917BFU9_9MICO</name>
<reference evidence="1 2" key="1">
    <citation type="journal article" date="2014" name="Int. J. Syst. Evol. Microbiol.">
        <title>Complete genome sequence of Corynebacterium casei LMG S-19264T (=DSM 44701T), isolated from a smear-ripened cheese.</title>
        <authorList>
            <consortium name="US DOE Joint Genome Institute (JGI-PGF)"/>
            <person name="Walter F."/>
            <person name="Albersmeier A."/>
            <person name="Kalinowski J."/>
            <person name="Ruckert C."/>
        </authorList>
    </citation>
    <scope>NUCLEOTIDE SEQUENCE [LARGE SCALE GENOMIC DNA]</scope>
    <source>
        <strain evidence="1 2">CGMCC 1.12976</strain>
    </source>
</reference>
<keyword evidence="2" id="KW-1185">Reference proteome</keyword>
<dbReference type="EMBL" id="BMGP01000006">
    <property type="protein sequence ID" value="GGF36961.1"/>
    <property type="molecule type" value="Genomic_DNA"/>
</dbReference>
<evidence type="ECO:0008006" key="3">
    <source>
        <dbReference type="Google" id="ProtNLM"/>
    </source>
</evidence>
<dbReference type="Proteomes" id="UP000598775">
    <property type="component" value="Unassembled WGS sequence"/>
</dbReference>
<dbReference type="PANTHER" id="PTHR36849:SF1">
    <property type="entry name" value="CYTOPLASMIC PROTEIN"/>
    <property type="match status" value="1"/>
</dbReference>
<protein>
    <recommendedName>
        <fullName evidence="3">DUF488 family protein</fullName>
    </recommendedName>
</protein>
<organism evidence="1 2">
    <name type="scientific">Subtercola lobariae</name>
    <dbReference type="NCBI Taxonomy" id="1588641"/>
    <lineage>
        <taxon>Bacteria</taxon>
        <taxon>Bacillati</taxon>
        <taxon>Actinomycetota</taxon>
        <taxon>Actinomycetes</taxon>
        <taxon>Micrococcales</taxon>
        <taxon>Microbacteriaceae</taxon>
        <taxon>Subtercola</taxon>
    </lineage>
</organism>
<proteinExistence type="predicted"/>
<accession>A0A917BFU9</accession>
<evidence type="ECO:0000313" key="1">
    <source>
        <dbReference type="EMBL" id="GGF36961.1"/>
    </source>
</evidence>
<dbReference type="InterPro" id="IPR052552">
    <property type="entry name" value="YeaO-like"/>
</dbReference>
<evidence type="ECO:0000313" key="2">
    <source>
        <dbReference type="Proteomes" id="UP000598775"/>
    </source>
</evidence>